<organism evidence="6 7">
    <name type="scientific">Papaver somniferum</name>
    <name type="common">Opium poppy</name>
    <dbReference type="NCBI Taxonomy" id="3469"/>
    <lineage>
        <taxon>Eukaryota</taxon>
        <taxon>Viridiplantae</taxon>
        <taxon>Streptophyta</taxon>
        <taxon>Embryophyta</taxon>
        <taxon>Tracheophyta</taxon>
        <taxon>Spermatophyta</taxon>
        <taxon>Magnoliopsida</taxon>
        <taxon>Ranunculales</taxon>
        <taxon>Papaveraceae</taxon>
        <taxon>Papaveroideae</taxon>
        <taxon>Papaver</taxon>
    </lineage>
</organism>
<keyword evidence="1" id="KW-0805">Transcription regulation</keyword>
<dbReference type="InterPro" id="IPR003441">
    <property type="entry name" value="NAC-dom"/>
</dbReference>
<dbReference type="GO" id="GO:0006355">
    <property type="term" value="P:regulation of DNA-templated transcription"/>
    <property type="evidence" value="ECO:0007669"/>
    <property type="project" value="InterPro"/>
</dbReference>
<accession>A0A4Y7L3M4</accession>
<keyword evidence="7" id="KW-1185">Reference proteome</keyword>
<evidence type="ECO:0000256" key="3">
    <source>
        <dbReference type="ARBA" id="ARBA00023163"/>
    </source>
</evidence>
<evidence type="ECO:0000256" key="1">
    <source>
        <dbReference type="ARBA" id="ARBA00023015"/>
    </source>
</evidence>
<sequence>MELCRSQQLISSQQLQPSSPLIRVCVGGGGGGDKDVFSEPPPPIGFRFIPEEHHLIDYLKKKFHNRNEHFPLILEKNIYDDDDCHPRKLLESHGTEGVVYLFSPRFRKYPNGTRPRRTTKHGKWKNSTKELPVMDHKGVRIGKKSGLVFLPGPEDKAKNWCLCEYWIPEFQIPKKKKAERKAEPIPNMMDEFAIYKLFLSNDPQRQGKKTGRKRVKELSGSTVKLPAKKLAQRVQEPSSSTVKLPAKKLAHGGSGGLQKVEAVCNIQNRQLQHGMAGLQNAEAVYNIQNRQLQHGMAQVGNGQAHYTHNELSYIRNHNEVNNNDKEDADEQFFQNCVFIMDSDHYSDHNFDTFPYPAITHLNRGSHINNKSTHSFYKDSANDNIISNYNGLQGGGGSGGGLGRTESGWENNNIISNYNGLQGGGGSGGGFGRTESGWANSSIVGNYNGLQGGDSGGGFGRSEYGYELPPFPDELVPNYNLYSNSVSQVYGGIASVQSHAPWQQEYPQELPPY</sequence>
<dbReference type="OrthoDB" id="2001317at2759"/>
<dbReference type="SUPFAM" id="SSF101941">
    <property type="entry name" value="NAC domain"/>
    <property type="match status" value="1"/>
</dbReference>
<evidence type="ECO:0000256" key="4">
    <source>
        <dbReference type="ARBA" id="ARBA00023242"/>
    </source>
</evidence>
<reference evidence="6 7" key="1">
    <citation type="journal article" date="2018" name="Science">
        <title>The opium poppy genome and morphinan production.</title>
        <authorList>
            <person name="Guo L."/>
            <person name="Winzer T."/>
            <person name="Yang X."/>
            <person name="Li Y."/>
            <person name="Ning Z."/>
            <person name="He Z."/>
            <person name="Teodor R."/>
            <person name="Lu Y."/>
            <person name="Bowser T.A."/>
            <person name="Graham I.A."/>
            <person name="Ye K."/>
        </authorList>
    </citation>
    <scope>NUCLEOTIDE SEQUENCE [LARGE SCALE GENOMIC DNA]</scope>
    <source>
        <strain evidence="7">cv. HN1</strain>
        <tissue evidence="6">Leaves</tissue>
    </source>
</reference>
<keyword evidence="3" id="KW-0804">Transcription</keyword>
<feature type="domain" description="NAC" evidence="5">
    <location>
        <begin position="42"/>
        <end position="200"/>
    </location>
</feature>
<keyword evidence="4" id="KW-0539">Nucleus</keyword>
<gene>
    <name evidence="6" type="ORF">C5167_003469</name>
</gene>
<evidence type="ECO:0000313" key="7">
    <source>
        <dbReference type="Proteomes" id="UP000316621"/>
    </source>
</evidence>
<dbReference type="EMBL" id="CM010723">
    <property type="protein sequence ID" value="RZC79242.1"/>
    <property type="molecule type" value="Genomic_DNA"/>
</dbReference>
<evidence type="ECO:0000313" key="6">
    <source>
        <dbReference type="EMBL" id="RZC79242.1"/>
    </source>
</evidence>
<dbReference type="PROSITE" id="PS51005">
    <property type="entry name" value="NAC"/>
    <property type="match status" value="1"/>
</dbReference>
<dbReference type="GO" id="GO:0003677">
    <property type="term" value="F:DNA binding"/>
    <property type="evidence" value="ECO:0007669"/>
    <property type="project" value="UniProtKB-KW"/>
</dbReference>
<evidence type="ECO:0000256" key="2">
    <source>
        <dbReference type="ARBA" id="ARBA00023125"/>
    </source>
</evidence>
<dbReference type="InterPro" id="IPR036093">
    <property type="entry name" value="NAC_dom_sf"/>
</dbReference>
<dbReference type="AlphaFoldDB" id="A0A4Y7L3M4"/>
<name>A0A4Y7L3M4_PAPSO</name>
<keyword evidence="2" id="KW-0238">DNA-binding</keyword>
<dbReference type="Proteomes" id="UP000316621">
    <property type="component" value="Chromosome 9"/>
</dbReference>
<dbReference type="Gene3D" id="2.170.150.80">
    <property type="entry name" value="NAC domain"/>
    <property type="match status" value="1"/>
</dbReference>
<dbReference type="Pfam" id="PF02365">
    <property type="entry name" value="NAM"/>
    <property type="match status" value="1"/>
</dbReference>
<dbReference type="PANTHER" id="PTHR31719:SF179">
    <property type="entry name" value="OS08G0148400 PROTEIN"/>
    <property type="match status" value="1"/>
</dbReference>
<proteinExistence type="predicted"/>
<protein>
    <recommendedName>
        <fullName evidence="5">NAC domain-containing protein</fullName>
    </recommendedName>
</protein>
<dbReference type="PANTHER" id="PTHR31719">
    <property type="entry name" value="NAC TRANSCRIPTION FACTOR 56"/>
    <property type="match status" value="1"/>
</dbReference>
<dbReference type="Gramene" id="RZC79242">
    <property type="protein sequence ID" value="RZC79242"/>
    <property type="gene ID" value="C5167_003469"/>
</dbReference>
<evidence type="ECO:0000259" key="5">
    <source>
        <dbReference type="PROSITE" id="PS51005"/>
    </source>
</evidence>